<sequence length="63" mass="7437">MHTFLNCITKLIKWAVADEDDDNALVLSKFDEKLSDIPFADMMELRSSRRILLRNRSYNICCR</sequence>
<accession>A0A3P7XKH7</accession>
<dbReference type="Proteomes" id="UP000269396">
    <property type="component" value="Unassembled WGS sequence"/>
</dbReference>
<gene>
    <name evidence="1" type="ORF">SMTD_LOCUS1033</name>
</gene>
<reference evidence="1 2" key="1">
    <citation type="submission" date="2018-11" db="EMBL/GenBank/DDBJ databases">
        <authorList>
            <consortium name="Pathogen Informatics"/>
        </authorList>
    </citation>
    <scope>NUCLEOTIDE SEQUENCE [LARGE SCALE GENOMIC DNA]</scope>
    <source>
        <strain>Denwood</strain>
        <strain evidence="2">Zambia</strain>
    </source>
</reference>
<protein>
    <submittedName>
        <fullName evidence="1">Uncharacterized protein</fullName>
    </submittedName>
</protein>
<proteinExistence type="predicted"/>
<dbReference type="EMBL" id="UZAL01001059">
    <property type="protein sequence ID" value="VDO74911.1"/>
    <property type="molecule type" value="Genomic_DNA"/>
</dbReference>
<evidence type="ECO:0000313" key="2">
    <source>
        <dbReference type="Proteomes" id="UP000269396"/>
    </source>
</evidence>
<evidence type="ECO:0000313" key="1">
    <source>
        <dbReference type="EMBL" id="VDO74911.1"/>
    </source>
</evidence>
<dbReference type="AlphaFoldDB" id="A0A3P7XKH7"/>
<organism evidence="1 2">
    <name type="scientific">Schistosoma mattheei</name>
    <dbReference type="NCBI Taxonomy" id="31246"/>
    <lineage>
        <taxon>Eukaryota</taxon>
        <taxon>Metazoa</taxon>
        <taxon>Spiralia</taxon>
        <taxon>Lophotrochozoa</taxon>
        <taxon>Platyhelminthes</taxon>
        <taxon>Trematoda</taxon>
        <taxon>Digenea</taxon>
        <taxon>Strigeidida</taxon>
        <taxon>Schistosomatoidea</taxon>
        <taxon>Schistosomatidae</taxon>
        <taxon>Schistosoma</taxon>
    </lineage>
</organism>
<keyword evidence="2" id="KW-1185">Reference proteome</keyword>
<name>A0A3P7XKH7_9TREM</name>